<dbReference type="Pfam" id="PF02460">
    <property type="entry name" value="Patched"/>
    <property type="match status" value="1"/>
</dbReference>
<protein>
    <recommendedName>
        <fullName evidence="8">SSD domain-containing protein</fullName>
    </recommendedName>
</protein>
<dbReference type="Proteomes" id="UP001196413">
    <property type="component" value="Unassembled WGS sequence"/>
</dbReference>
<evidence type="ECO:0000313" key="9">
    <source>
        <dbReference type="EMBL" id="KAJ1348582.1"/>
    </source>
</evidence>
<dbReference type="Gene3D" id="1.20.1640.10">
    <property type="entry name" value="Multidrug efflux transporter AcrB transmembrane domain"/>
    <property type="match status" value="1"/>
</dbReference>
<dbReference type="GO" id="GO:0030659">
    <property type="term" value="C:cytoplasmic vesicle membrane"/>
    <property type="evidence" value="ECO:0007669"/>
    <property type="project" value="TreeGrafter"/>
</dbReference>
<name>A0AAD5QEQ4_PARTN</name>
<gene>
    <name evidence="9" type="ORF">KIN20_003914</name>
</gene>
<evidence type="ECO:0000256" key="4">
    <source>
        <dbReference type="ARBA" id="ARBA00022989"/>
    </source>
</evidence>
<feature type="transmembrane region" description="Helical" evidence="7">
    <location>
        <begin position="183"/>
        <end position="207"/>
    </location>
</feature>
<evidence type="ECO:0000256" key="7">
    <source>
        <dbReference type="SAM" id="Phobius"/>
    </source>
</evidence>
<dbReference type="InterPro" id="IPR003392">
    <property type="entry name" value="PTHD_SSD"/>
</dbReference>
<evidence type="ECO:0000256" key="5">
    <source>
        <dbReference type="ARBA" id="ARBA00023136"/>
    </source>
</evidence>
<keyword evidence="5 7" id="KW-0472">Membrane</keyword>
<keyword evidence="3 7" id="KW-0812">Transmembrane</keyword>
<feature type="transmembrane region" description="Helical" evidence="7">
    <location>
        <begin position="240"/>
        <end position="264"/>
    </location>
</feature>
<dbReference type="InterPro" id="IPR051697">
    <property type="entry name" value="Patched_domain-protein"/>
</dbReference>
<keyword evidence="4 7" id="KW-1133">Transmembrane helix</keyword>
<proteinExistence type="inferred from homology"/>
<evidence type="ECO:0000259" key="8">
    <source>
        <dbReference type="PROSITE" id="PS50156"/>
    </source>
</evidence>
<feature type="domain" description="SSD" evidence="8">
    <location>
        <begin position="241"/>
        <end position="363"/>
    </location>
</feature>
<evidence type="ECO:0000256" key="2">
    <source>
        <dbReference type="ARBA" id="ARBA00005585"/>
    </source>
</evidence>
<dbReference type="GO" id="GO:0018996">
    <property type="term" value="P:molting cycle, collagen and cuticulin-based cuticle"/>
    <property type="evidence" value="ECO:0007669"/>
    <property type="project" value="TreeGrafter"/>
</dbReference>
<evidence type="ECO:0000256" key="6">
    <source>
        <dbReference type="ARBA" id="ARBA00023180"/>
    </source>
</evidence>
<dbReference type="PANTHER" id="PTHR10796">
    <property type="entry name" value="PATCHED-RELATED"/>
    <property type="match status" value="1"/>
</dbReference>
<dbReference type="AlphaFoldDB" id="A0AAD5QEQ4"/>
<organism evidence="9 10">
    <name type="scientific">Parelaphostrongylus tenuis</name>
    <name type="common">Meningeal worm</name>
    <dbReference type="NCBI Taxonomy" id="148309"/>
    <lineage>
        <taxon>Eukaryota</taxon>
        <taxon>Metazoa</taxon>
        <taxon>Ecdysozoa</taxon>
        <taxon>Nematoda</taxon>
        <taxon>Chromadorea</taxon>
        <taxon>Rhabditida</taxon>
        <taxon>Rhabditina</taxon>
        <taxon>Rhabditomorpha</taxon>
        <taxon>Strongyloidea</taxon>
        <taxon>Metastrongylidae</taxon>
        <taxon>Parelaphostrongylus</taxon>
    </lineage>
</organism>
<dbReference type="EMBL" id="JAHQIW010000521">
    <property type="protein sequence ID" value="KAJ1348582.1"/>
    <property type="molecule type" value="Genomic_DNA"/>
</dbReference>
<comment type="similarity">
    <text evidence="2">Belongs to the patched family.</text>
</comment>
<dbReference type="GO" id="GO:0005886">
    <property type="term" value="C:plasma membrane"/>
    <property type="evidence" value="ECO:0007669"/>
    <property type="project" value="TreeGrafter"/>
</dbReference>
<feature type="transmembrane region" description="Helical" evidence="7">
    <location>
        <begin position="270"/>
        <end position="293"/>
    </location>
</feature>
<reference evidence="9" key="1">
    <citation type="submission" date="2021-06" db="EMBL/GenBank/DDBJ databases">
        <title>Parelaphostrongylus tenuis whole genome reference sequence.</title>
        <authorList>
            <person name="Garwood T.J."/>
            <person name="Larsen P.A."/>
            <person name="Fountain-Jones N.M."/>
            <person name="Garbe J.R."/>
            <person name="Macchietto M.G."/>
            <person name="Kania S.A."/>
            <person name="Gerhold R.W."/>
            <person name="Richards J.E."/>
            <person name="Wolf T.M."/>
        </authorList>
    </citation>
    <scope>NUCLEOTIDE SEQUENCE</scope>
    <source>
        <strain evidence="9">MNPRO001-30</strain>
        <tissue evidence="9">Meninges</tissue>
    </source>
</reference>
<comment type="caution">
    <text evidence="9">The sequence shown here is derived from an EMBL/GenBank/DDBJ whole genome shotgun (WGS) entry which is preliminary data.</text>
</comment>
<evidence type="ECO:0000256" key="1">
    <source>
        <dbReference type="ARBA" id="ARBA00004141"/>
    </source>
</evidence>
<accession>A0AAD5QEQ4</accession>
<comment type="subcellular location">
    <subcellularLocation>
        <location evidence="1">Membrane</location>
        <topology evidence="1">Multi-pass membrane protein</topology>
    </subcellularLocation>
</comment>
<sequence length="363" mass="40815">MLIEKKKAEFLNANGQGITLFVMLTARDNQSMIRFDYLSEAVQILDMVSSSVVVFCLVNEPVRQFYNGMRALQGNITTEMEKRIKLTYPTSEIFSIKFSLLPHFFGVELNDDGETLKNVSLIAFLFRAEKHPSWTLEMVKEWEIKVGHFFENEFNQTKIQVNVMAPAIVERDIVRSGEYLQPYILVGFVIMCTFCATTTTISSVVMFHHRVTFNKIRNTLSDECSETVLYLLKPTTFLDYLGVTACIVPFLACGTALGLIFLLGITFSPILFITPFLALAISVDDAFLMIHAWNRIENNDGQTKRTRPEKISQVLAETGPAIAISAITNVLAFGSGAISSPPEIRIFCIGNAACIFLDMCYQR</sequence>
<evidence type="ECO:0000313" key="10">
    <source>
        <dbReference type="Proteomes" id="UP001196413"/>
    </source>
</evidence>
<dbReference type="InterPro" id="IPR000731">
    <property type="entry name" value="SSD"/>
</dbReference>
<dbReference type="SUPFAM" id="SSF82866">
    <property type="entry name" value="Multidrug efflux transporter AcrB transmembrane domain"/>
    <property type="match status" value="1"/>
</dbReference>
<evidence type="ECO:0000256" key="3">
    <source>
        <dbReference type="ARBA" id="ARBA00022692"/>
    </source>
</evidence>
<dbReference type="GO" id="GO:0006897">
    <property type="term" value="P:endocytosis"/>
    <property type="evidence" value="ECO:0007669"/>
    <property type="project" value="TreeGrafter"/>
</dbReference>
<dbReference type="PROSITE" id="PS50156">
    <property type="entry name" value="SSD"/>
    <property type="match status" value="1"/>
</dbReference>
<keyword evidence="6" id="KW-0325">Glycoprotein</keyword>
<dbReference type="PANTHER" id="PTHR10796:SF85">
    <property type="entry name" value="SSD DOMAIN-CONTAINING PROTEIN"/>
    <property type="match status" value="1"/>
</dbReference>
<keyword evidence="10" id="KW-1185">Reference proteome</keyword>